<dbReference type="KEGG" id="bbe:BBR47_45180"/>
<reference evidence="1 2" key="1">
    <citation type="submission" date="2005-03" db="EMBL/GenBank/DDBJ databases">
        <title>Brevibacillus brevis strain 47, complete genome.</title>
        <authorList>
            <person name="Hosoyama A."/>
            <person name="Yamada R."/>
            <person name="Hongo Y."/>
            <person name="Terui Y."/>
            <person name="Ankai A."/>
            <person name="Masuyama W."/>
            <person name="Sekiguchi M."/>
            <person name="Takeda T."/>
            <person name="Asano K."/>
            <person name="Ohji S."/>
            <person name="Ichikawa N."/>
            <person name="Narita S."/>
            <person name="Aoki N."/>
            <person name="Miura H."/>
            <person name="Matsushita S."/>
            <person name="Sekigawa T."/>
            <person name="Yamagata H."/>
            <person name="Yoshikawa H."/>
            <person name="Udaka S."/>
            <person name="Tanikawa S."/>
            <person name="Fujita N."/>
        </authorList>
    </citation>
    <scope>NUCLEOTIDE SEQUENCE [LARGE SCALE GENOMIC DNA]</scope>
    <source>
        <strain evidence="2">47 / JCM 6285 / NBRC 100599</strain>
    </source>
</reference>
<dbReference type="STRING" id="358681.BBR47_45180"/>
<dbReference type="AlphaFoldDB" id="C0ZJC0"/>
<keyword evidence="2" id="KW-1185">Reference proteome</keyword>
<dbReference type="EMBL" id="AP008955">
    <property type="protein sequence ID" value="BAH45495.1"/>
    <property type="molecule type" value="Genomic_DNA"/>
</dbReference>
<evidence type="ECO:0008006" key="3">
    <source>
        <dbReference type="Google" id="ProtNLM"/>
    </source>
</evidence>
<dbReference type="eggNOG" id="COG1592">
    <property type="taxonomic scope" value="Bacteria"/>
</dbReference>
<dbReference type="HOGENOM" id="CLU_160746_1_0_9"/>
<protein>
    <recommendedName>
        <fullName evidence="3">Cysteine-rich CPCC domain-containing protein</fullName>
    </recommendedName>
</protein>
<gene>
    <name evidence="1" type="ordered locus">BBR47_45180</name>
</gene>
<dbReference type="Proteomes" id="UP000001877">
    <property type="component" value="Chromosome"/>
</dbReference>
<name>C0ZJC0_BREBN</name>
<proteinExistence type="predicted"/>
<accession>C0ZJC0</accession>
<evidence type="ECO:0000313" key="2">
    <source>
        <dbReference type="Proteomes" id="UP000001877"/>
    </source>
</evidence>
<organism evidence="1 2">
    <name type="scientific">Brevibacillus brevis (strain 47 / JCM 6285 / NBRC 100599)</name>
    <dbReference type="NCBI Taxonomy" id="358681"/>
    <lineage>
        <taxon>Bacteria</taxon>
        <taxon>Bacillati</taxon>
        <taxon>Bacillota</taxon>
        <taxon>Bacilli</taxon>
        <taxon>Bacillales</taxon>
        <taxon>Paenibacillaceae</taxon>
        <taxon>Brevibacillus</taxon>
    </lineage>
</organism>
<sequence>MNRCFVCNYNELLEPPYDERGIPSDEICPCCGFHYGYDDDDVTDKESVYKAWRDNWIRNGCIWFSKGRCPQEGWNPAEQLKSISKKE</sequence>
<evidence type="ECO:0000313" key="1">
    <source>
        <dbReference type="EMBL" id="BAH45495.1"/>
    </source>
</evidence>